<dbReference type="AlphaFoldDB" id="A0A098S6I4"/>
<reference evidence="1 2" key="1">
    <citation type="journal article" date="2014" name="Int. J. Syst. Evol. Microbiol.">
        <title>Phaeodactylibacter xiamenensis gen. nov., sp. nov., a member of the family Saprospiraceae isolated from the marine alga Phaeodactylum tricornutum.</title>
        <authorList>
            <person name="Chen Z.Jr."/>
            <person name="Lei X."/>
            <person name="Lai Q."/>
            <person name="Li Y."/>
            <person name="Zhang B."/>
            <person name="Zhang J."/>
            <person name="Zhang H."/>
            <person name="Yang L."/>
            <person name="Zheng W."/>
            <person name="Tian Y."/>
            <person name="Yu Z."/>
            <person name="Xu H.Jr."/>
            <person name="Zheng T."/>
        </authorList>
    </citation>
    <scope>NUCLEOTIDE SEQUENCE [LARGE SCALE GENOMIC DNA]</scope>
    <source>
        <strain evidence="1 2">KD52</strain>
    </source>
</reference>
<accession>A0A098S6I4</accession>
<comment type="caution">
    <text evidence="1">The sequence shown here is derived from an EMBL/GenBank/DDBJ whole genome shotgun (WGS) entry which is preliminary data.</text>
</comment>
<dbReference type="Proteomes" id="UP000029736">
    <property type="component" value="Unassembled WGS sequence"/>
</dbReference>
<gene>
    <name evidence="1" type="ORF">IX84_11385</name>
</gene>
<keyword evidence="2" id="KW-1185">Reference proteome</keyword>
<organism evidence="1 2">
    <name type="scientific">Phaeodactylibacter xiamenensis</name>
    <dbReference type="NCBI Taxonomy" id="1524460"/>
    <lineage>
        <taxon>Bacteria</taxon>
        <taxon>Pseudomonadati</taxon>
        <taxon>Bacteroidota</taxon>
        <taxon>Saprospiria</taxon>
        <taxon>Saprospirales</taxon>
        <taxon>Haliscomenobacteraceae</taxon>
        <taxon>Phaeodactylibacter</taxon>
    </lineage>
</organism>
<dbReference type="EMBL" id="JPOS01000026">
    <property type="protein sequence ID" value="KGE87999.1"/>
    <property type="molecule type" value="Genomic_DNA"/>
</dbReference>
<evidence type="ECO:0000313" key="2">
    <source>
        <dbReference type="Proteomes" id="UP000029736"/>
    </source>
</evidence>
<name>A0A098S6I4_9BACT</name>
<protein>
    <submittedName>
        <fullName evidence="1">Uncharacterized protein</fullName>
    </submittedName>
</protein>
<sequence length="148" mass="17806">MENGEVIKKEKLSAITQIPRVEFFLKAYYDNTYEGKSNKIHWYRYEIIDREGNSLPLRKGDFVVNYIDTDHGYSNFYGRKILIYDNRKGEIYTYKSNTKGPRFLKEDLIPLLEELDRYGSWEARECFLENLILKEKIQKLEQKLDKME</sequence>
<proteinExistence type="predicted"/>
<evidence type="ECO:0000313" key="1">
    <source>
        <dbReference type="EMBL" id="KGE87999.1"/>
    </source>
</evidence>